<protein>
    <recommendedName>
        <fullName evidence="4">DUF420 domain-containing protein</fullName>
    </recommendedName>
</protein>
<feature type="transmembrane region" description="Helical" evidence="1">
    <location>
        <begin position="58"/>
        <end position="79"/>
    </location>
</feature>
<gene>
    <name evidence="2" type="ORF">EI293_19995</name>
</gene>
<name>A0A428JZI6_9BACT</name>
<organism evidence="2 3">
    <name type="scientific">Hymenobacter perfusus</name>
    <dbReference type="NCBI Taxonomy" id="1236770"/>
    <lineage>
        <taxon>Bacteria</taxon>
        <taxon>Pseudomonadati</taxon>
        <taxon>Bacteroidota</taxon>
        <taxon>Cytophagia</taxon>
        <taxon>Cytophagales</taxon>
        <taxon>Hymenobacteraceae</taxon>
        <taxon>Hymenobacter</taxon>
    </lineage>
</organism>
<feature type="transmembrane region" description="Helical" evidence="1">
    <location>
        <begin position="25"/>
        <end position="46"/>
    </location>
</feature>
<evidence type="ECO:0000313" key="2">
    <source>
        <dbReference type="EMBL" id="RSK39504.1"/>
    </source>
</evidence>
<dbReference type="AlphaFoldDB" id="A0A428JZI6"/>
<accession>A0A428JZI6</accession>
<evidence type="ECO:0000313" key="3">
    <source>
        <dbReference type="Proteomes" id="UP000270291"/>
    </source>
</evidence>
<keyword evidence="3" id="KW-1185">Reference proteome</keyword>
<dbReference type="Proteomes" id="UP000270291">
    <property type="component" value="Unassembled WGS sequence"/>
</dbReference>
<dbReference type="EMBL" id="RWIU01000009">
    <property type="protein sequence ID" value="RSK39504.1"/>
    <property type="molecule type" value="Genomic_DNA"/>
</dbReference>
<dbReference type="OrthoDB" id="1372856at2"/>
<evidence type="ECO:0008006" key="4">
    <source>
        <dbReference type="Google" id="ProtNLM"/>
    </source>
</evidence>
<keyword evidence="1" id="KW-0812">Transmembrane</keyword>
<keyword evidence="1" id="KW-1133">Transmembrane helix</keyword>
<sequence>MLICAHDAGVKLYGGGAHDLAGQGFIHAFLFFGLFPTYLLLLHRVSQVTGISARNKRAAYLVFPLVLAVHLTLFGWLGVNR</sequence>
<keyword evidence="1" id="KW-0472">Membrane</keyword>
<comment type="caution">
    <text evidence="2">The sequence shown here is derived from an EMBL/GenBank/DDBJ whole genome shotgun (WGS) entry which is preliminary data.</text>
</comment>
<dbReference type="RefSeq" id="WP_125440322.1">
    <property type="nucleotide sequence ID" value="NZ_RWIU01000009.1"/>
</dbReference>
<proteinExistence type="predicted"/>
<reference evidence="2 3" key="1">
    <citation type="submission" date="2018-12" db="EMBL/GenBank/DDBJ databases">
        <authorList>
            <person name="Feng G."/>
            <person name="Zhu H."/>
        </authorList>
    </citation>
    <scope>NUCLEOTIDE SEQUENCE [LARGE SCALE GENOMIC DNA]</scope>
    <source>
        <strain evidence="2 3">LMG 26000</strain>
    </source>
</reference>
<evidence type="ECO:0000256" key="1">
    <source>
        <dbReference type="SAM" id="Phobius"/>
    </source>
</evidence>